<evidence type="ECO:0000313" key="2">
    <source>
        <dbReference type="Proteomes" id="UP000193827"/>
    </source>
</evidence>
<keyword evidence="2" id="KW-1185">Reference proteome</keyword>
<organism evidence="1 2">
    <name type="scientific">Roseovarius litorisediminis</name>
    <dbReference type="NCBI Taxonomy" id="1312363"/>
    <lineage>
        <taxon>Bacteria</taxon>
        <taxon>Pseudomonadati</taxon>
        <taxon>Pseudomonadota</taxon>
        <taxon>Alphaproteobacteria</taxon>
        <taxon>Rhodobacterales</taxon>
        <taxon>Roseobacteraceae</taxon>
        <taxon>Roseovarius</taxon>
    </lineage>
</organism>
<dbReference type="AlphaFoldDB" id="A0A1Y5S060"/>
<reference evidence="1 2" key="1">
    <citation type="submission" date="2017-03" db="EMBL/GenBank/DDBJ databases">
        <authorList>
            <person name="Afonso C.L."/>
            <person name="Miller P.J."/>
            <person name="Scott M.A."/>
            <person name="Spackman E."/>
            <person name="Goraichik I."/>
            <person name="Dimitrov K.M."/>
            <person name="Suarez D.L."/>
            <person name="Swayne D.E."/>
        </authorList>
    </citation>
    <scope>NUCLEOTIDE SEQUENCE [LARGE SCALE GENOMIC DNA]</scope>
    <source>
        <strain evidence="1 2">CECT 8287</strain>
    </source>
</reference>
<dbReference type="Proteomes" id="UP000193827">
    <property type="component" value="Unassembled WGS sequence"/>
</dbReference>
<name>A0A1Y5S060_9RHOB</name>
<proteinExistence type="predicted"/>
<evidence type="ECO:0000313" key="1">
    <source>
        <dbReference type="EMBL" id="SLN28542.1"/>
    </source>
</evidence>
<dbReference type="EMBL" id="FWFL01000003">
    <property type="protein sequence ID" value="SLN28542.1"/>
    <property type="molecule type" value="Genomic_DNA"/>
</dbReference>
<protein>
    <submittedName>
        <fullName evidence="1">Uncharacterized protein</fullName>
    </submittedName>
</protein>
<sequence>MSTWISDKKRAWKIVCRAFFLAIFLPVGACIKSTGGLELRPNEDPPLKSVSLFAGDVMVSAPQGYCLDRSSLRQSAQGSFVLMASCANLSAAPSARVPLAVITVAVLPAEADVNPPTAAELATAMAPSLPVQKVDNEHFSLVRLAKGGDAAVPGGDPSHWRGYLVVNDHLIGLALYAPKGSILTGKHGKRMVSDLAKTLHAKSAMRSASQ</sequence>
<gene>
    <name evidence="1" type="ORF">PEL8287_01295</name>
</gene>
<accession>A0A1Y5S060</accession>